<keyword evidence="1" id="KW-0812">Transmembrane</keyword>
<dbReference type="Proteomes" id="UP000235347">
    <property type="component" value="Unassembled WGS sequence"/>
</dbReference>
<feature type="domain" description="Fatty acid desaturase" evidence="2">
    <location>
        <begin position="61"/>
        <end position="282"/>
    </location>
</feature>
<evidence type="ECO:0000313" key="3">
    <source>
        <dbReference type="EMBL" id="PMS21439.1"/>
    </source>
</evidence>
<accession>A0A2N7VWB0</accession>
<dbReference type="Pfam" id="PF00487">
    <property type="entry name" value="FA_desaturase"/>
    <property type="match status" value="1"/>
</dbReference>
<evidence type="ECO:0000313" key="4">
    <source>
        <dbReference type="Proteomes" id="UP000235347"/>
    </source>
</evidence>
<keyword evidence="1" id="KW-1133">Transmembrane helix</keyword>
<keyword evidence="4" id="KW-1185">Reference proteome</keyword>
<keyword evidence="1" id="KW-0472">Membrane</keyword>
<organism evidence="3 4">
    <name type="scientific">Trinickia soli</name>
    <dbReference type="NCBI Taxonomy" id="380675"/>
    <lineage>
        <taxon>Bacteria</taxon>
        <taxon>Pseudomonadati</taxon>
        <taxon>Pseudomonadota</taxon>
        <taxon>Betaproteobacteria</taxon>
        <taxon>Burkholderiales</taxon>
        <taxon>Burkholderiaceae</taxon>
        <taxon>Trinickia</taxon>
    </lineage>
</organism>
<dbReference type="GO" id="GO:0006629">
    <property type="term" value="P:lipid metabolic process"/>
    <property type="evidence" value="ECO:0007669"/>
    <property type="project" value="InterPro"/>
</dbReference>
<evidence type="ECO:0000256" key="1">
    <source>
        <dbReference type="SAM" id="Phobius"/>
    </source>
</evidence>
<name>A0A2N7VWB0_9BURK</name>
<evidence type="ECO:0000259" key="2">
    <source>
        <dbReference type="Pfam" id="PF00487"/>
    </source>
</evidence>
<comment type="caution">
    <text evidence="3">The sequence shown here is derived from an EMBL/GenBank/DDBJ whole genome shotgun (WGS) entry which is preliminary data.</text>
</comment>
<gene>
    <name evidence="3" type="ORF">C0Z19_18605</name>
</gene>
<dbReference type="CDD" id="cd03510">
    <property type="entry name" value="Rhizobitoxine-FADS-like"/>
    <property type="match status" value="1"/>
</dbReference>
<dbReference type="EMBL" id="PNYB01000016">
    <property type="protein sequence ID" value="PMS21439.1"/>
    <property type="molecule type" value="Genomic_DNA"/>
</dbReference>
<feature type="transmembrane region" description="Helical" evidence="1">
    <location>
        <begin position="176"/>
        <end position="193"/>
    </location>
</feature>
<dbReference type="InterPro" id="IPR005804">
    <property type="entry name" value="FA_desaturase_dom"/>
</dbReference>
<dbReference type="AlphaFoldDB" id="A0A2N7VWB0"/>
<feature type="transmembrane region" description="Helical" evidence="1">
    <location>
        <begin position="199"/>
        <end position="220"/>
    </location>
</feature>
<protein>
    <submittedName>
        <fullName evidence="3">Fatty acid desaturase</fullName>
    </submittedName>
</protein>
<sequence>MVANAVLADVTAIRKELVEHAVDAAAICSINPWRPVFDLIFDWCVIVFACVFGFDRGIFGCLLALFAVGNRQRALGNLLHEASHRNLHPAQAFNDWLADILLAPALFTDLNLYRVSHSRHHAKLGVPGQDPDYIIPASSERSAWRQTYWRELMCRVNWRSCLFGHLTDGRLKPHRYVWMTIWWLAVITLLTLYKGLAFSIFFVGVWVAAKATVFYAITWFREMCDHFGLERGGIFSFTRDTCVGKCWRWIIHPHNNGYHLSHHLMPSVPYYRLPVAQQVLSRLPSYAAKAIVCNAYFYGWKAVVRHSVKLSRSST</sequence>
<reference evidence="3 4" key="1">
    <citation type="submission" date="2018-01" db="EMBL/GenBank/DDBJ databases">
        <title>Whole genome analyses suggest that Burkholderia sensu lato contains two further novel genera in the rhizoxinica-symbiotica group Mycetohabitans gen. nov., and Trinickia gen. nov.: implications for the evolution of diazotrophy and nodulation in the Burkholderiaceae.</title>
        <authorList>
            <person name="Estrada-de los Santos P."/>
            <person name="Palmer M."/>
            <person name="Chavez-Ramirez B."/>
            <person name="Beukes C."/>
            <person name="Steenkamp E.T."/>
            <person name="Hirsch A.M."/>
            <person name="Manyaka P."/>
            <person name="Maluk M."/>
            <person name="Lafos M."/>
            <person name="Crook M."/>
            <person name="Gross E."/>
            <person name="Simon M.F."/>
            <person name="Bueno dos Reis Junior F."/>
            <person name="Poole P.S."/>
            <person name="Venter S.N."/>
            <person name="James E.K."/>
        </authorList>
    </citation>
    <scope>NUCLEOTIDE SEQUENCE [LARGE SCALE GENOMIC DNA]</scope>
    <source>
        <strain evidence="3 4">GP25-8</strain>
    </source>
</reference>
<feature type="transmembrane region" description="Helical" evidence="1">
    <location>
        <begin position="40"/>
        <end position="68"/>
    </location>
</feature>
<proteinExistence type="predicted"/>